<dbReference type="PROSITE" id="PS51462">
    <property type="entry name" value="NUDIX"/>
    <property type="match status" value="1"/>
</dbReference>
<evidence type="ECO:0000256" key="2">
    <source>
        <dbReference type="ARBA" id="ARBA00022801"/>
    </source>
</evidence>
<dbReference type="PANTHER" id="PTHR43736:SF1">
    <property type="entry name" value="DIHYDRONEOPTERIN TRIPHOSPHATE DIPHOSPHATASE"/>
    <property type="match status" value="1"/>
</dbReference>
<dbReference type="InterPro" id="IPR020476">
    <property type="entry name" value="Nudix_hydrolase"/>
</dbReference>
<dbReference type="InterPro" id="IPR020084">
    <property type="entry name" value="NUDIX_hydrolase_CS"/>
</dbReference>
<dbReference type="GO" id="GO:0016787">
    <property type="term" value="F:hydrolase activity"/>
    <property type="evidence" value="ECO:0007669"/>
    <property type="project" value="UniProtKB-KW"/>
</dbReference>
<dbReference type="SUPFAM" id="SSF55811">
    <property type="entry name" value="Nudix"/>
    <property type="match status" value="1"/>
</dbReference>
<reference evidence="6" key="1">
    <citation type="submission" date="2016-01" db="EMBL/GenBank/DDBJ databases">
        <authorList>
            <person name="Mitreva M."/>
            <person name="Pepin K.H."/>
            <person name="Mihindukulasuriya K.A."/>
            <person name="Fulton R."/>
            <person name="Fronick C."/>
            <person name="O'Laughlin M."/>
            <person name="Miner T."/>
            <person name="Herter B."/>
            <person name="Rosa B.A."/>
            <person name="Cordes M."/>
            <person name="Tomlinson C."/>
            <person name="Wollam A."/>
            <person name="Palsikar V.B."/>
            <person name="Mardis E.R."/>
            <person name="Wilson R.K."/>
        </authorList>
    </citation>
    <scope>NUCLEOTIDE SEQUENCE [LARGE SCALE GENOMIC DNA]</scope>
    <source>
        <strain evidence="6">DNF00896</strain>
    </source>
</reference>
<name>A0A133ZQU3_9FIRM</name>
<dbReference type="InterPro" id="IPR015797">
    <property type="entry name" value="NUDIX_hydrolase-like_dom_sf"/>
</dbReference>
<dbReference type="Gene3D" id="3.90.79.10">
    <property type="entry name" value="Nucleoside Triphosphate Pyrophosphohydrolase"/>
    <property type="match status" value="1"/>
</dbReference>
<dbReference type="PANTHER" id="PTHR43736">
    <property type="entry name" value="ADP-RIBOSE PYROPHOSPHATASE"/>
    <property type="match status" value="1"/>
</dbReference>
<organism evidence="5 6">
    <name type="scientific">Lachnoanaerobaculum saburreum</name>
    <dbReference type="NCBI Taxonomy" id="467210"/>
    <lineage>
        <taxon>Bacteria</taxon>
        <taxon>Bacillati</taxon>
        <taxon>Bacillota</taxon>
        <taxon>Clostridia</taxon>
        <taxon>Lachnospirales</taxon>
        <taxon>Lachnospiraceae</taxon>
        <taxon>Lachnoanaerobaculum</taxon>
    </lineage>
</organism>
<proteinExistence type="inferred from homology"/>
<dbReference type="Proteomes" id="UP000070394">
    <property type="component" value="Unassembled WGS sequence"/>
</dbReference>
<dbReference type="CDD" id="cd04693">
    <property type="entry name" value="NUDIX_Hydrolase"/>
    <property type="match status" value="1"/>
</dbReference>
<evidence type="ECO:0000256" key="3">
    <source>
        <dbReference type="RuleBase" id="RU003476"/>
    </source>
</evidence>
<comment type="similarity">
    <text evidence="1 3">Belongs to the Nudix hydrolase family.</text>
</comment>
<dbReference type="InterPro" id="IPR000086">
    <property type="entry name" value="NUDIX_hydrolase_dom"/>
</dbReference>
<evidence type="ECO:0000313" key="5">
    <source>
        <dbReference type="EMBL" id="KXB57790.1"/>
    </source>
</evidence>
<dbReference type="STRING" id="467210.HMPREF1866_01298"/>
<dbReference type="PRINTS" id="PR00502">
    <property type="entry name" value="NUDIXFAMILY"/>
</dbReference>
<dbReference type="PROSITE" id="PS00893">
    <property type="entry name" value="NUDIX_BOX"/>
    <property type="match status" value="1"/>
</dbReference>
<feature type="domain" description="Nudix hydrolase" evidence="4">
    <location>
        <begin position="33"/>
        <end position="167"/>
    </location>
</feature>
<dbReference type="RefSeq" id="WP_060931090.1">
    <property type="nucleotide sequence ID" value="NZ_KQ959819.1"/>
</dbReference>
<keyword evidence="6" id="KW-1185">Reference proteome</keyword>
<dbReference type="EMBL" id="LSDA01000075">
    <property type="protein sequence ID" value="KXB57790.1"/>
    <property type="molecule type" value="Genomic_DNA"/>
</dbReference>
<dbReference type="AlphaFoldDB" id="A0A133ZQU3"/>
<dbReference type="PATRIC" id="fig|467210.3.peg.1289"/>
<protein>
    <submittedName>
        <fullName evidence="5">Hydrolase, NUDIX family</fullName>
    </submittedName>
</protein>
<accession>A0A133ZQU3</accession>
<evidence type="ECO:0000256" key="1">
    <source>
        <dbReference type="ARBA" id="ARBA00005582"/>
    </source>
</evidence>
<evidence type="ECO:0000313" key="6">
    <source>
        <dbReference type="Proteomes" id="UP000070394"/>
    </source>
</evidence>
<comment type="caution">
    <text evidence="5">The sequence shown here is derived from an EMBL/GenBank/DDBJ whole genome shotgun (WGS) entry which is preliminary data.</text>
</comment>
<dbReference type="OrthoDB" id="9786032at2"/>
<sequence>MSAEKEFCDIYDVNKRPTGKTVDRAAIALNDDEYFLIVSAVLVSADKKILITKRAMQKLWSPGMWEIPGGGVKAGESSLEAIYREILEETNVNLFGRDYKILQTQKRRTVEDNKYFADIYCFEISQDDIKNIKGQEGEVSDYRLASIEDIKETAKDNKFLRYGDLKDFFYKCIS</sequence>
<dbReference type="Pfam" id="PF00293">
    <property type="entry name" value="NUDIX"/>
    <property type="match status" value="1"/>
</dbReference>
<keyword evidence="2 3" id="KW-0378">Hydrolase</keyword>
<evidence type="ECO:0000259" key="4">
    <source>
        <dbReference type="PROSITE" id="PS51462"/>
    </source>
</evidence>
<gene>
    <name evidence="5" type="ORF">HMPREF1866_01298</name>
</gene>